<keyword evidence="6" id="KW-0175">Coiled coil</keyword>
<dbReference type="GO" id="GO:0007234">
    <property type="term" value="P:osmosensory signaling via phosphorelay pathway"/>
    <property type="evidence" value="ECO:0007669"/>
    <property type="project" value="TreeGrafter"/>
</dbReference>
<evidence type="ECO:0000313" key="9">
    <source>
        <dbReference type="Proteomes" id="UP000011560"/>
    </source>
</evidence>
<protein>
    <recommendedName>
        <fullName evidence="2">histidine kinase</fullName>
        <ecNumber evidence="2">2.7.13.3</ecNumber>
    </recommendedName>
</protein>
<dbReference type="EC" id="2.7.13.3" evidence="2"/>
<dbReference type="Gene3D" id="3.30.565.10">
    <property type="entry name" value="Histidine kinase-like ATPase, C-terminal domain"/>
    <property type="match status" value="1"/>
</dbReference>
<dbReference type="PATRIC" id="fig|1227490.4.peg.584"/>
<evidence type="ECO:0000256" key="1">
    <source>
        <dbReference type="ARBA" id="ARBA00000085"/>
    </source>
</evidence>
<dbReference type="Pfam" id="PF13185">
    <property type="entry name" value="GAF_2"/>
    <property type="match status" value="1"/>
</dbReference>
<dbReference type="EMBL" id="AOIQ01000006">
    <property type="protein sequence ID" value="ELZ13755.1"/>
    <property type="molecule type" value="Genomic_DNA"/>
</dbReference>
<dbReference type="STRING" id="1227490.C479_02881"/>
<feature type="domain" description="PAS" evidence="7">
    <location>
        <begin position="8"/>
        <end position="71"/>
    </location>
</feature>
<keyword evidence="9" id="KW-1185">Reference proteome</keyword>
<dbReference type="CDD" id="cd00130">
    <property type="entry name" value="PAS"/>
    <property type="match status" value="1"/>
</dbReference>
<dbReference type="SMART" id="SM00091">
    <property type="entry name" value="PAS"/>
    <property type="match status" value="2"/>
</dbReference>
<evidence type="ECO:0000256" key="5">
    <source>
        <dbReference type="ARBA" id="ARBA00023136"/>
    </source>
</evidence>
<dbReference type="Pfam" id="PF13426">
    <property type="entry name" value="PAS_9"/>
    <property type="match status" value="1"/>
</dbReference>
<dbReference type="InterPro" id="IPR029016">
    <property type="entry name" value="GAF-like_dom_sf"/>
</dbReference>
<organism evidence="8 9">
    <name type="scientific">Halovivax asiaticus JCM 14624</name>
    <dbReference type="NCBI Taxonomy" id="1227490"/>
    <lineage>
        <taxon>Archaea</taxon>
        <taxon>Methanobacteriati</taxon>
        <taxon>Methanobacteriota</taxon>
        <taxon>Stenosarchaea group</taxon>
        <taxon>Halobacteria</taxon>
        <taxon>Halobacteriales</taxon>
        <taxon>Natrialbaceae</taxon>
        <taxon>Halovivax</taxon>
    </lineage>
</organism>
<dbReference type="PROSITE" id="PS50112">
    <property type="entry name" value="PAS"/>
    <property type="match status" value="1"/>
</dbReference>
<dbReference type="GO" id="GO:0016020">
    <property type="term" value="C:membrane"/>
    <property type="evidence" value="ECO:0007669"/>
    <property type="project" value="UniProtKB-SubCell"/>
</dbReference>
<feature type="coiled-coil region" evidence="6">
    <location>
        <begin position="391"/>
        <end position="418"/>
    </location>
</feature>
<reference evidence="8 9" key="1">
    <citation type="journal article" date="2014" name="PLoS Genet.">
        <title>Phylogenetically driven sequencing of extremely halophilic archaea reveals strategies for static and dynamic osmo-response.</title>
        <authorList>
            <person name="Becker E.A."/>
            <person name="Seitzer P.M."/>
            <person name="Tritt A."/>
            <person name="Larsen D."/>
            <person name="Krusor M."/>
            <person name="Yao A.I."/>
            <person name="Wu D."/>
            <person name="Madern D."/>
            <person name="Eisen J.A."/>
            <person name="Darling A.E."/>
            <person name="Facciotti M.T."/>
        </authorList>
    </citation>
    <scope>NUCLEOTIDE SEQUENCE [LARGE SCALE GENOMIC DNA]</scope>
    <source>
        <strain evidence="8 9">JCM 14624</strain>
    </source>
</reference>
<dbReference type="PANTHER" id="PTHR42878">
    <property type="entry name" value="TWO-COMPONENT HISTIDINE KINASE"/>
    <property type="match status" value="1"/>
</dbReference>
<gene>
    <name evidence="8" type="ORF">C479_02881</name>
</gene>
<evidence type="ECO:0000259" key="7">
    <source>
        <dbReference type="PROSITE" id="PS50112"/>
    </source>
</evidence>
<dbReference type="SMART" id="SM00065">
    <property type="entry name" value="GAF"/>
    <property type="match status" value="1"/>
</dbReference>
<dbReference type="SUPFAM" id="SSF55874">
    <property type="entry name" value="ATPase domain of HSP90 chaperone/DNA topoisomerase II/histidine kinase"/>
    <property type="match status" value="1"/>
</dbReference>
<comment type="catalytic activity">
    <reaction evidence="1">
        <text>ATP + protein L-histidine = ADP + protein N-phospho-L-histidine.</text>
        <dbReference type="EC" id="2.7.13.3"/>
    </reaction>
</comment>
<dbReference type="AlphaFoldDB" id="M0BS35"/>
<dbReference type="Gene3D" id="3.30.450.20">
    <property type="entry name" value="PAS domain"/>
    <property type="match status" value="2"/>
</dbReference>
<dbReference type="GO" id="GO:0004673">
    <property type="term" value="F:protein histidine kinase activity"/>
    <property type="evidence" value="ECO:0007669"/>
    <property type="project" value="UniProtKB-EC"/>
</dbReference>
<evidence type="ECO:0000256" key="4">
    <source>
        <dbReference type="ARBA" id="ARBA00022777"/>
    </source>
</evidence>
<keyword evidence="5" id="KW-0472">Membrane</keyword>
<dbReference type="GO" id="GO:0030295">
    <property type="term" value="F:protein kinase activator activity"/>
    <property type="evidence" value="ECO:0007669"/>
    <property type="project" value="TreeGrafter"/>
</dbReference>
<name>M0BS35_9EURY</name>
<dbReference type="InterPro" id="IPR050351">
    <property type="entry name" value="BphY/WalK/GraS-like"/>
</dbReference>
<dbReference type="OrthoDB" id="8127at2157"/>
<dbReference type="RefSeq" id="WP_007697542.1">
    <property type="nucleotide sequence ID" value="NZ_AOIQ01000006.1"/>
</dbReference>
<dbReference type="GO" id="GO:0000156">
    <property type="term" value="F:phosphorelay response regulator activity"/>
    <property type="evidence" value="ECO:0007669"/>
    <property type="project" value="TreeGrafter"/>
</dbReference>
<dbReference type="Proteomes" id="UP000011560">
    <property type="component" value="Unassembled WGS sequence"/>
</dbReference>
<dbReference type="InterPro" id="IPR000014">
    <property type="entry name" value="PAS"/>
</dbReference>
<evidence type="ECO:0000256" key="2">
    <source>
        <dbReference type="ARBA" id="ARBA00012438"/>
    </source>
</evidence>
<dbReference type="Gene3D" id="3.30.450.40">
    <property type="match status" value="1"/>
</dbReference>
<keyword evidence="4" id="KW-0418">Kinase</keyword>
<dbReference type="InterPro" id="IPR036890">
    <property type="entry name" value="HATPase_C_sf"/>
</dbReference>
<evidence type="ECO:0000256" key="3">
    <source>
        <dbReference type="ARBA" id="ARBA00022679"/>
    </source>
</evidence>
<dbReference type="PANTHER" id="PTHR42878:SF14">
    <property type="entry name" value="OSMOLARITY TWO-COMPONENT SYSTEM PROTEIN SSK1"/>
    <property type="match status" value="1"/>
</dbReference>
<comment type="caution">
    <text evidence="8">The sequence shown here is derived from an EMBL/GenBank/DDBJ whole genome shotgun (WGS) entry which is preliminary data.</text>
</comment>
<accession>M0BS35</accession>
<dbReference type="NCBIfam" id="TIGR00229">
    <property type="entry name" value="sensory_box"/>
    <property type="match status" value="1"/>
</dbReference>
<dbReference type="SUPFAM" id="SSF55785">
    <property type="entry name" value="PYP-like sensor domain (PAS domain)"/>
    <property type="match status" value="2"/>
</dbReference>
<evidence type="ECO:0000313" key="8">
    <source>
        <dbReference type="EMBL" id="ELZ13755.1"/>
    </source>
</evidence>
<evidence type="ECO:0000256" key="6">
    <source>
        <dbReference type="SAM" id="Coils"/>
    </source>
</evidence>
<keyword evidence="3" id="KW-0808">Transferase</keyword>
<sequence length="622" mass="68271">MGDRTGPILDRVTDLFFAVDSDWCLTYLNRSTEWLFEGSRDELVGRVCWDVFPQSVDESVAETLYEARQTESRAVSEWYHDGSDVWFETRAYPTPDGLSVYMLDVTARKRRTGELAQKAAAVEAMDDGVVLLDENYRAVSVNDAVTNTLDVDTEVIVDKHLERLTDLASIPDEHVVRIGRAIDEVSTGIAGQRTLEIPYRSGAGLDRRCEARIATVDTAAASLALVFRDVTDQHDYEQLVHSLHELTRWLLEATDPEEICAIAVHAGSDLLDLPISGVWLLDDEQGYLDPIAGTAGAHEQFGGLPTFYPGEGLVWDIFESGEPALFDDLQQESGLYNPDTPIESEIIAPIGTHGVLMTGSLEANRFDETDLQLLSTLTENTSAALDRSDRERTLRERTERLERQSERLEAVATVLSEDLKEQLTAVGDALDSGSATQSDWEFPFAEDDVAITLDRTERLVDDIREYARNTTSVGRRAPVDLESAIEDAVEQSRLESAAIVIDDGATLRADPDRFRYLLETVFDDAAGRSSGDVTIQIGTVGVETRADGPRGFYILDDASKNPPTATDGLPDFSIDGDETSDGLGLAVAQAIAEAHDWSVSIGVGENGGTRFEVRDVTTLDPA</sequence>
<dbReference type="SUPFAM" id="SSF55781">
    <property type="entry name" value="GAF domain-like"/>
    <property type="match status" value="1"/>
</dbReference>
<dbReference type="InterPro" id="IPR035965">
    <property type="entry name" value="PAS-like_dom_sf"/>
</dbReference>
<dbReference type="InterPro" id="IPR013656">
    <property type="entry name" value="PAS_4"/>
</dbReference>
<proteinExistence type="predicted"/>
<dbReference type="InterPro" id="IPR003018">
    <property type="entry name" value="GAF"/>
</dbReference>
<dbReference type="Pfam" id="PF08448">
    <property type="entry name" value="PAS_4"/>
    <property type="match status" value="1"/>
</dbReference>